<protein>
    <recommendedName>
        <fullName evidence="2">Ricin B lectin domain-containing protein</fullName>
    </recommendedName>
</protein>
<dbReference type="Gene3D" id="2.80.10.50">
    <property type="match status" value="3"/>
</dbReference>
<feature type="region of interest" description="Disordered" evidence="1">
    <location>
        <begin position="1"/>
        <end position="34"/>
    </location>
</feature>
<feature type="domain" description="Ricin B lectin" evidence="2">
    <location>
        <begin position="99"/>
        <end position="231"/>
    </location>
</feature>
<dbReference type="InterPro" id="IPR000772">
    <property type="entry name" value="Ricin_B_lectin"/>
</dbReference>
<dbReference type="SMART" id="SM00458">
    <property type="entry name" value="RICIN"/>
    <property type="match status" value="1"/>
</dbReference>
<dbReference type="AlphaFoldDB" id="A0A4Q9HS99"/>
<sequence length="231" mass="25326">MRCGRGADEARDEVRTRGSAGARMEQERDPRSREVAIGCVPSAEAGPYASGKRGEIPPSGKGLHMRSALKKWGRALAVVTVTMSATAVVPGGSAAAANGVQIRTFADKCFDVQGQTTADDAHIVQYRCDSLANQRFRIVPLEHGEFEIRTFANKCLDVQGQSTADDTRIVQYTCSGLFNQRFRIVDIGRDAVEIRTFADKCFDVKGQSAADEVRIVQYRCDGLFNQRFTIL</sequence>
<dbReference type="Proteomes" id="UP000292452">
    <property type="component" value="Unassembled WGS sequence"/>
</dbReference>
<evidence type="ECO:0000256" key="1">
    <source>
        <dbReference type="SAM" id="MobiDB-lite"/>
    </source>
</evidence>
<keyword evidence="4" id="KW-1185">Reference proteome</keyword>
<dbReference type="CDD" id="cd00161">
    <property type="entry name" value="beta-trefoil_Ricin-like"/>
    <property type="match status" value="1"/>
</dbReference>
<evidence type="ECO:0000313" key="4">
    <source>
        <dbReference type="Proteomes" id="UP000292452"/>
    </source>
</evidence>
<accession>A0A4Q9HS99</accession>
<dbReference type="PROSITE" id="PS50231">
    <property type="entry name" value="RICIN_B_LECTIN"/>
    <property type="match status" value="1"/>
</dbReference>
<reference evidence="3 4" key="1">
    <citation type="submission" date="2019-02" db="EMBL/GenBank/DDBJ databases">
        <title>Draft Genome Sequence of Streptomyces sp. AM-2504, identified by 16S rRNA comparative analysis as a Streptomyces Kasugaensis strain.</title>
        <authorList>
            <person name="Napolioni V."/>
            <person name="Giuliodori A.M."/>
            <person name="Spurio R."/>
            <person name="Fabbretti A."/>
        </authorList>
    </citation>
    <scope>NUCLEOTIDE SEQUENCE [LARGE SCALE GENOMIC DNA]</scope>
    <source>
        <strain evidence="3 4">AM-2504</strain>
    </source>
</reference>
<dbReference type="InterPro" id="IPR035992">
    <property type="entry name" value="Ricin_B-like_lectins"/>
</dbReference>
<comment type="caution">
    <text evidence="3">The sequence shown here is derived from an EMBL/GenBank/DDBJ whole genome shotgun (WGS) entry which is preliminary data.</text>
</comment>
<dbReference type="EMBL" id="SIXH01000265">
    <property type="protein sequence ID" value="TBO57040.1"/>
    <property type="molecule type" value="Genomic_DNA"/>
</dbReference>
<gene>
    <name evidence="3" type="ORF">EYS09_24740</name>
</gene>
<evidence type="ECO:0000259" key="2">
    <source>
        <dbReference type="SMART" id="SM00458"/>
    </source>
</evidence>
<organism evidence="3 4">
    <name type="scientific">Streptomyces kasugaensis</name>
    <dbReference type="NCBI Taxonomy" id="1946"/>
    <lineage>
        <taxon>Bacteria</taxon>
        <taxon>Bacillati</taxon>
        <taxon>Actinomycetota</taxon>
        <taxon>Actinomycetes</taxon>
        <taxon>Kitasatosporales</taxon>
        <taxon>Streptomycetaceae</taxon>
        <taxon>Streptomyces</taxon>
    </lineage>
</organism>
<evidence type="ECO:0000313" key="3">
    <source>
        <dbReference type="EMBL" id="TBO57040.1"/>
    </source>
</evidence>
<proteinExistence type="predicted"/>
<dbReference type="SUPFAM" id="SSF50370">
    <property type="entry name" value="Ricin B-like lectins"/>
    <property type="match status" value="1"/>
</dbReference>
<name>A0A4Q9HS99_STRKA</name>
<feature type="compositionally biased region" description="Basic and acidic residues" evidence="1">
    <location>
        <begin position="1"/>
        <end position="16"/>
    </location>
</feature>
<dbReference type="Pfam" id="PF00652">
    <property type="entry name" value="Ricin_B_lectin"/>
    <property type="match status" value="1"/>
</dbReference>
<feature type="compositionally biased region" description="Basic and acidic residues" evidence="1">
    <location>
        <begin position="24"/>
        <end position="34"/>
    </location>
</feature>